<evidence type="ECO:0000259" key="9">
    <source>
        <dbReference type="Pfam" id="PF04509"/>
    </source>
</evidence>
<dbReference type="GO" id="GO:0005886">
    <property type="term" value="C:plasma membrane"/>
    <property type="evidence" value="ECO:0007669"/>
    <property type="project" value="UniProtKB-SubCell"/>
</dbReference>
<dbReference type="InterPro" id="IPR051469">
    <property type="entry name" value="FliN/MopA/SpaO"/>
</dbReference>
<dbReference type="PANTHER" id="PTHR43484:SF1">
    <property type="entry name" value="FLAGELLAR MOTOR SWITCH PROTEIN FLIN"/>
    <property type="match status" value="1"/>
</dbReference>
<evidence type="ECO:0000313" key="10">
    <source>
        <dbReference type="EMBL" id="AEP86622.1"/>
    </source>
</evidence>
<feature type="compositionally biased region" description="Low complexity" evidence="7">
    <location>
        <begin position="253"/>
        <end position="268"/>
    </location>
</feature>
<organism evidence="10 11">
    <name type="scientific">Bacillus spizizenii (strain DSM 15029 / JCM 12233 / NBRC 101239 / NRRL B-23049 / TU-B-10)</name>
    <name type="common">Bacillus subtilis subsp. spizizenii</name>
    <dbReference type="NCBI Taxonomy" id="1052585"/>
    <lineage>
        <taxon>Bacteria</taxon>
        <taxon>Bacillati</taxon>
        <taxon>Bacillota</taxon>
        <taxon>Bacilli</taxon>
        <taxon>Bacillales</taxon>
        <taxon>Bacillaceae</taxon>
        <taxon>Bacillus</taxon>
    </lineage>
</organism>
<dbReference type="SUPFAM" id="SSF103039">
    <property type="entry name" value="CheC-like"/>
    <property type="match status" value="1"/>
</dbReference>
<keyword evidence="10" id="KW-0969">Cilium</keyword>
<dbReference type="GO" id="GO:0071973">
    <property type="term" value="P:bacterial-type flagellum-dependent cell motility"/>
    <property type="evidence" value="ECO:0007669"/>
    <property type="project" value="UniProtKB-UniRule"/>
</dbReference>
<dbReference type="InterPro" id="IPR001172">
    <property type="entry name" value="FliN_T3SS_HrcQb"/>
</dbReference>
<protein>
    <recommendedName>
        <fullName evidence="6">Flagellar motor switch protein FliN</fullName>
    </recommendedName>
</protein>
<dbReference type="GeneID" id="11239493"/>
<proteinExistence type="inferred from homology"/>
<dbReference type="InterPro" id="IPR028976">
    <property type="entry name" value="CheC-like_sf"/>
</dbReference>
<evidence type="ECO:0000256" key="3">
    <source>
        <dbReference type="ARBA" id="ARBA00022500"/>
    </source>
</evidence>
<dbReference type="SUPFAM" id="SSF101801">
    <property type="entry name" value="Surface presentation of antigens (SPOA)"/>
    <property type="match status" value="1"/>
</dbReference>
<evidence type="ECO:0000259" key="8">
    <source>
        <dbReference type="Pfam" id="PF01052"/>
    </source>
</evidence>
<dbReference type="NCBIfam" id="TIGR02480">
    <property type="entry name" value="fliN"/>
    <property type="match status" value="1"/>
</dbReference>
<dbReference type="Pfam" id="PF01052">
    <property type="entry name" value="FliMN_C"/>
    <property type="match status" value="1"/>
</dbReference>
<dbReference type="PANTHER" id="PTHR43484">
    <property type="match status" value="1"/>
</dbReference>
<accession>G4NSP2</accession>
<dbReference type="RefSeq" id="WP_014113796.1">
    <property type="nucleotide sequence ID" value="NC_016047.1"/>
</dbReference>
<dbReference type="STRING" id="1052585.GYO_1987"/>
<evidence type="ECO:0000256" key="7">
    <source>
        <dbReference type="SAM" id="MobiDB-lite"/>
    </source>
</evidence>
<dbReference type="PRINTS" id="PR00956">
    <property type="entry name" value="FLGMOTORFLIN"/>
</dbReference>
<dbReference type="HOGENOM" id="CLU_033893_0_0_9"/>
<dbReference type="InterPro" id="IPR012826">
    <property type="entry name" value="FliN"/>
</dbReference>
<feature type="domain" description="CheC-like protein" evidence="9">
    <location>
        <begin position="133"/>
        <end position="169"/>
    </location>
</feature>
<keyword evidence="4 6" id="KW-0283">Flagellar rotation</keyword>
<keyword evidence="10" id="KW-0282">Flagellum</keyword>
<dbReference type="EMBL" id="CP002905">
    <property type="protein sequence ID" value="AEP86622.1"/>
    <property type="molecule type" value="Genomic_DNA"/>
</dbReference>
<dbReference type="GO" id="GO:0009425">
    <property type="term" value="C:bacterial-type flagellum basal body"/>
    <property type="evidence" value="ECO:0007669"/>
    <property type="project" value="UniProtKB-SubCell"/>
</dbReference>
<dbReference type="CDD" id="cd17907">
    <property type="entry name" value="FliY_FliN-Y"/>
    <property type="match status" value="1"/>
</dbReference>
<dbReference type="KEGG" id="bst:GYO_1987"/>
<keyword evidence="3 6" id="KW-0145">Chemotaxis</keyword>
<dbReference type="Pfam" id="PF04509">
    <property type="entry name" value="CheC"/>
    <property type="match status" value="2"/>
</dbReference>
<dbReference type="NCBIfam" id="NF005995">
    <property type="entry name" value="PRK08119.1"/>
    <property type="match status" value="1"/>
</dbReference>
<dbReference type="InterPro" id="IPR007597">
    <property type="entry name" value="CheC"/>
</dbReference>
<feature type="compositionally biased region" description="Polar residues" evidence="7">
    <location>
        <begin position="225"/>
        <end position="236"/>
    </location>
</feature>
<keyword evidence="6" id="KW-0975">Bacterial flagellum</keyword>
<dbReference type="GO" id="GO:0016787">
    <property type="term" value="F:hydrolase activity"/>
    <property type="evidence" value="ECO:0007669"/>
    <property type="project" value="InterPro"/>
</dbReference>
<evidence type="ECO:0000256" key="1">
    <source>
        <dbReference type="ARBA" id="ARBA00009226"/>
    </source>
</evidence>
<evidence type="ECO:0000256" key="4">
    <source>
        <dbReference type="ARBA" id="ARBA00022779"/>
    </source>
</evidence>
<feature type="region of interest" description="Disordered" evidence="7">
    <location>
        <begin position="1"/>
        <end position="27"/>
    </location>
</feature>
<comment type="function">
    <text evidence="6">FliN is one of three proteins (FliG, FliN, FliM) that form the rotor-mounted switch complex (C ring), located at the base of the basal body. This complex interacts with the CheY and CheZ chemotaxis proteins, in addition to contacting components of the motor that determine the direction of flagellar rotation.</text>
</comment>
<keyword evidence="11" id="KW-1185">Reference proteome</keyword>
<dbReference type="AlphaFoldDB" id="G4NSP2"/>
<evidence type="ECO:0000256" key="5">
    <source>
        <dbReference type="ARBA" id="ARBA00023136"/>
    </source>
</evidence>
<comment type="subcellular location">
    <subcellularLocation>
        <location evidence="6">Cell membrane</location>
        <topology evidence="6">Peripheral membrane protein</topology>
        <orientation evidence="6">Cytoplasmic side</orientation>
    </subcellularLocation>
    <subcellularLocation>
        <location evidence="6">Bacterial flagellum basal body</location>
    </subcellularLocation>
</comment>
<feature type="domain" description="Flagellar motor switch protein FliN-like C-terminal" evidence="8">
    <location>
        <begin position="298"/>
        <end position="368"/>
    </location>
</feature>
<dbReference type="Gene3D" id="3.40.1550.10">
    <property type="entry name" value="CheC-like"/>
    <property type="match status" value="1"/>
</dbReference>
<dbReference type="InterPro" id="IPR001543">
    <property type="entry name" value="FliN-like_C"/>
</dbReference>
<sequence length="378" mass="40979">MENNRLSQDEIDALLNGTGSTPDEPEVPEVHDLSEMERDAIGEIGNISFGSSATALSTLLNQKVDITTPSVTVIPKSKISDAFPEPYVAIEVNYTEGFSGSNLLVVEQNDAAIIADLMIGGDGKGADPSLGEIHLSAVQEAMNQMMGSAATSMSTVFSKKIDISPPRVELLDVTEEKGTDRIPDDEMLVKVSFNLKVGELIDSSIMQLYPLTFAKDLISSLMNTGNTEEETTSQPDVTYEQPKEPVTPEPRIEPQQQQQPPKRQGTPKKAAPVQVSPVEFSAFDPNEASQAPINNLDMLLDIPLSITVELGRTKRSVKEILELSAGSIIELDKLAGEPVDILVNQRIVAKGEVVVIEENFGVRVTDILSQAERINNLK</sequence>
<comment type="similarity">
    <text evidence="1 6">Belongs to the FliN/MopA/SpaO family.</text>
</comment>
<evidence type="ECO:0000256" key="6">
    <source>
        <dbReference type="RuleBase" id="RU362074"/>
    </source>
</evidence>
<name>G4NSP2_BACS4</name>
<feature type="region of interest" description="Disordered" evidence="7">
    <location>
        <begin position="225"/>
        <end position="271"/>
    </location>
</feature>
<keyword evidence="5 6" id="KW-0472">Membrane</keyword>
<gene>
    <name evidence="10" type="primary">fliN</name>
    <name evidence="10" type="ordered locus">GYO_1987</name>
</gene>
<keyword evidence="2 6" id="KW-1003">Cell membrane</keyword>
<dbReference type="Gene3D" id="2.30.330.10">
    <property type="entry name" value="SpoA-like"/>
    <property type="match status" value="1"/>
</dbReference>
<feature type="domain" description="CheC-like protein" evidence="9">
    <location>
        <begin position="36"/>
        <end position="72"/>
    </location>
</feature>
<reference evidence="10 11" key="1">
    <citation type="journal article" date="2012" name="J. Bacteriol.">
        <title>Whole-genome sequences of Bacillus subtilis and close relatives.</title>
        <authorList>
            <person name="Earl A.M."/>
            <person name="Eppinger M."/>
            <person name="Fricke W.F."/>
            <person name="Rosovitz M.J."/>
            <person name="Rasko D.A."/>
            <person name="Daugherty S."/>
            <person name="Losick R."/>
            <person name="Kolter R."/>
            <person name="Ravel J."/>
        </authorList>
    </citation>
    <scope>NUCLEOTIDE SEQUENCE [LARGE SCALE GENOMIC DNA]</scope>
    <source>
        <strain evidence="11">DSM 15029 / JCM 12233 / NBRC 101239 / NRRL B-23049 / TU-B-10</strain>
    </source>
</reference>
<evidence type="ECO:0000313" key="11">
    <source>
        <dbReference type="Proteomes" id="UP000002651"/>
    </source>
</evidence>
<evidence type="ECO:0000256" key="2">
    <source>
        <dbReference type="ARBA" id="ARBA00022475"/>
    </source>
</evidence>
<dbReference type="GO" id="GO:0006935">
    <property type="term" value="P:chemotaxis"/>
    <property type="evidence" value="ECO:0007669"/>
    <property type="project" value="UniProtKB-KW"/>
</dbReference>
<keyword evidence="10" id="KW-0966">Cell projection</keyword>
<dbReference type="GO" id="GO:0003774">
    <property type="term" value="F:cytoskeletal motor activity"/>
    <property type="evidence" value="ECO:0007669"/>
    <property type="project" value="UniProtKB-UniRule"/>
</dbReference>
<dbReference type="InterPro" id="IPR036429">
    <property type="entry name" value="SpoA-like_sf"/>
</dbReference>
<dbReference type="Proteomes" id="UP000002651">
    <property type="component" value="Chromosome"/>
</dbReference>